<sequence>MVVPDPRQEQQPLLSTPGYTPPNTMSATTRHLASAPYIDVTFANTVIKEVVESERKAVPPSYGFDIDPVVRHSLRARRLLLLRYGLVTALLLLGLLWLSPIATVAWLAVCVVGVGARSRVVRRLPPRTQLAVVAAVVVFGFCFVAYPLLQLVSRGLPDLFDTGNRGDWGSVNDVYGDTDTGLGFGDLFLPLLLAAAMFAILFLSRRHVFGVITTELAPDAPASAPRSTNGRVERRLAMVAAMQRGNISVHDSDPFLGAGWIDRGWSFAIALNPNPDDDGNRPAERIRLDGGELNRRVMKAIVDLRSADLSDGEKVSNVYVIPYVVADGYRRIDDPLIDPRTRAPYTLASAETLAAIEQCPQGGLRHYLRAVVPATGKEIRTPAGRPVLPAQDSGVAVTAFVHLALEGGMLYTEFVATVMPDVQWRYQIGDVLRPERVPLHAAEDTLRSFVRDNLFGPLYLVQTAWDAIRLQSRMARSARRAEEFRYYDYGADLSVRDLGAEVPIGKFMQHLDAAKYISLLDKTVSEAILEFLEEHDVDTAEFRAKAANMSFDYSTKTFHGGQQVFGNNNKISQANAPRPPKSGGTRG</sequence>
<keyword evidence="2" id="KW-1133">Transmembrane helix</keyword>
<evidence type="ECO:0000256" key="1">
    <source>
        <dbReference type="SAM" id="MobiDB-lite"/>
    </source>
</evidence>
<name>A0ABT6WRN6_9ACTN</name>
<evidence type="ECO:0000313" key="3">
    <source>
        <dbReference type="EMBL" id="MDI6102408.1"/>
    </source>
</evidence>
<accession>A0ABT6WRN6</accession>
<feature type="region of interest" description="Disordered" evidence="1">
    <location>
        <begin position="1"/>
        <end position="25"/>
    </location>
</feature>
<feature type="compositionally biased region" description="Polar residues" evidence="1">
    <location>
        <begin position="9"/>
        <end position="25"/>
    </location>
</feature>
<comment type="caution">
    <text evidence="3">The sequence shown here is derived from an EMBL/GenBank/DDBJ whole genome shotgun (WGS) entry which is preliminary data.</text>
</comment>
<keyword evidence="2" id="KW-0812">Transmembrane</keyword>
<feature type="region of interest" description="Disordered" evidence="1">
    <location>
        <begin position="564"/>
        <end position="587"/>
    </location>
</feature>
<organism evidence="3 4">
    <name type="scientific">Actinoplanes sandaracinus</name>
    <dbReference type="NCBI Taxonomy" id="3045177"/>
    <lineage>
        <taxon>Bacteria</taxon>
        <taxon>Bacillati</taxon>
        <taxon>Actinomycetota</taxon>
        <taxon>Actinomycetes</taxon>
        <taxon>Micromonosporales</taxon>
        <taxon>Micromonosporaceae</taxon>
        <taxon>Actinoplanes</taxon>
    </lineage>
</organism>
<feature type="transmembrane region" description="Helical" evidence="2">
    <location>
        <begin position="130"/>
        <end position="149"/>
    </location>
</feature>
<dbReference type="EMBL" id="JASCTH010000019">
    <property type="protein sequence ID" value="MDI6102408.1"/>
    <property type="molecule type" value="Genomic_DNA"/>
</dbReference>
<gene>
    <name evidence="3" type="ORF">QLQ12_27695</name>
</gene>
<proteinExistence type="predicted"/>
<evidence type="ECO:0000313" key="4">
    <source>
        <dbReference type="Proteomes" id="UP001241758"/>
    </source>
</evidence>
<feature type="compositionally biased region" description="Polar residues" evidence="1">
    <location>
        <begin position="564"/>
        <end position="575"/>
    </location>
</feature>
<feature type="transmembrane region" description="Helical" evidence="2">
    <location>
        <begin position="187"/>
        <end position="204"/>
    </location>
</feature>
<dbReference type="Proteomes" id="UP001241758">
    <property type="component" value="Unassembled WGS sequence"/>
</dbReference>
<protein>
    <submittedName>
        <fullName evidence="3">Uncharacterized protein</fullName>
    </submittedName>
</protein>
<feature type="transmembrane region" description="Helical" evidence="2">
    <location>
        <begin position="104"/>
        <end position="121"/>
    </location>
</feature>
<feature type="transmembrane region" description="Helical" evidence="2">
    <location>
        <begin position="80"/>
        <end position="98"/>
    </location>
</feature>
<evidence type="ECO:0000256" key="2">
    <source>
        <dbReference type="SAM" id="Phobius"/>
    </source>
</evidence>
<keyword evidence="4" id="KW-1185">Reference proteome</keyword>
<keyword evidence="2" id="KW-0472">Membrane</keyword>
<reference evidence="3 4" key="1">
    <citation type="submission" date="2023-05" db="EMBL/GenBank/DDBJ databases">
        <title>Actinoplanes sp. NEAU-A12 genome sequencing.</title>
        <authorList>
            <person name="Wang Z.-S."/>
        </authorList>
    </citation>
    <scope>NUCLEOTIDE SEQUENCE [LARGE SCALE GENOMIC DNA]</scope>
    <source>
        <strain evidence="3 4">NEAU-A12</strain>
    </source>
</reference>
<dbReference type="RefSeq" id="WP_282763445.1">
    <property type="nucleotide sequence ID" value="NZ_JASCTH010000019.1"/>
</dbReference>